<keyword evidence="1" id="KW-0472">Membrane</keyword>
<protein>
    <submittedName>
        <fullName evidence="2">Uncharacterized protein</fullName>
    </submittedName>
</protein>
<gene>
    <name evidence="2" type="ORF">CK203_023245</name>
</gene>
<proteinExistence type="predicted"/>
<accession>A0A438J1L6</accession>
<name>A0A438J1L6_VITVI</name>
<sequence length="124" mass="14442">MELELKIELKICVYRWSIDLVIVWFYLVSFIQFVCIVGSQFRSWLSLKSHSWKRVGGRLIRVDSHQSSDSSIEMLDELASALASIQEFIVRVSRRLDQIESSCQDHHPVGMVTNEQCFQNRIGH</sequence>
<reference evidence="2 3" key="1">
    <citation type="journal article" date="2018" name="PLoS Genet.">
        <title>Population sequencing reveals clonal diversity and ancestral inbreeding in the grapevine cultivar Chardonnay.</title>
        <authorList>
            <person name="Roach M.J."/>
            <person name="Johnson D.L."/>
            <person name="Bohlmann J."/>
            <person name="van Vuuren H.J."/>
            <person name="Jones S.J."/>
            <person name="Pretorius I.S."/>
            <person name="Schmidt S.A."/>
            <person name="Borneman A.R."/>
        </authorList>
    </citation>
    <scope>NUCLEOTIDE SEQUENCE [LARGE SCALE GENOMIC DNA]</scope>
    <source>
        <strain evidence="3">cv. Chardonnay</strain>
        <tissue evidence="2">Leaf</tissue>
    </source>
</reference>
<dbReference type="EMBL" id="QGNW01000068">
    <property type="protein sequence ID" value="RVX02858.1"/>
    <property type="molecule type" value="Genomic_DNA"/>
</dbReference>
<dbReference type="Proteomes" id="UP000288805">
    <property type="component" value="Unassembled WGS sequence"/>
</dbReference>
<keyword evidence="1" id="KW-1133">Transmembrane helix</keyword>
<keyword evidence="1" id="KW-0812">Transmembrane</keyword>
<evidence type="ECO:0000313" key="3">
    <source>
        <dbReference type="Proteomes" id="UP000288805"/>
    </source>
</evidence>
<dbReference type="AlphaFoldDB" id="A0A438J1L6"/>
<feature type="transmembrane region" description="Helical" evidence="1">
    <location>
        <begin position="23"/>
        <end position="45"/>
    </location>
</feature>
<comment type="caution">
    <text evidence="2">The sequence shown here is derived from an EMBL/GenBank/DDBJ whole genome shotgun (WGS) entry which is preliminary data.</text>
</comment>
<evidence type="ECO:0000256" key="1">
    <source>
        <dbReference type="SAM" id="Phobius"/>
    </source>
</evidence>
<evidence type="ECO:0000313" key="2">
    <source>
        <dbReference type="EMBL" id="RVX02858.1"/>
    </source>
</evidence>
<organism evidence="2 3">
    <name type="scientific">Vitis vinifera</name>
    <name type="common">Grape</name>
    <dbReference type="NCBI Taxonomy" id="29760"/>
    <lineage>
        <taxon>Eukaryota</taxon>
        <taxon>Viridiplantae</taxon>
        <taxon>Streptophyta</taxon>
        <taxon>Embryophyta</taxon>
        <taxon>Tracheophyta</taxon>
        <taxon>Spermatophyta</taxon>
        <taxon>Magnoliopsida</taxon>
        <taxon>eudicotyledons</taxon>
        <taxon>Gunneridae</taxon>
        <taxon>Pentapetalae</taxon>
        <taxon>rosids</taxon>
        <taxon>Vitales</taxon>
        <taxon>Vitaceae</taxon>
        <taxon>Viteae</taxon>
        <taxon>Vitis</taxon>
    </lineage>
</organism>